<protein>
    <submittedName>
        <fullName evidence="2">Uncharacterized protein</fullName>
    </submittedName>
</protein>
<proteinExistence type="predicted"/>
<gene>
    <name evidence="2" type="ORF">BJ508DRAFT_125831</name>
</gene>
<evidence type="ECO:0000313" key="2">
    <source>
        <dbReference type="EMBL" id="RPA80781.1"/>
    </source>
</evidence>
<accession>A0A3N4I9B7</accession>
<evidence type="ECO:0000313" key="3">
    <source>
        <dbReference type="Proteomes" id="UP000275078"/>
    </source>
</evidence>
<sequence>MRLPATVSSDITGYIPSLTLRSDNTGGIDKSGIKNPELTSEISRIGNHHPSYAHAYTQPSERRNKSAPQNTGSMHKKIDSLQLGHGLFCLLICLKEFPDRLHGWWIWEYLALTNVFACLNSSASIPPKHRDSLSILSPAYTPLPSWNFSCLPVHSQ</sequence>
<dbReference type="AlphaFoldDB" id="A0A3N4I9B7"/>
<evidence type="ECO:0000256" key="1">
    <source>
        <dbReference type="SAM" id="MobiDB-lite"/>
    </source>
</evidence>
<dbReference type="Proteomes" id="UP000275078">
    <property type="component" value="Unassembled WGS sequence"/>
</dbReference>
<dbReference type="EMBL" id="ML119685">
    <property type="protein sequence ID" value="RPA80781.1"/>
    <property type="molecule type" value="Genomic_DNA"/>
</dbReference>
<reference evidence="2 3" key="1">
    <citation type="journal article" date="2018" name="Nat. Ecol. Evol.">
        <title>Pezizomycetes genomes reveal the molecular basis of ectomycorrhizal truffle lifestyle.</title>
        <authorList>
            <person name="Murat C."/>
            <person name="Payen T."/>
            <person name="Noel B."/>
            <person name="Kuo A."/>
            <person name="Morin E."/>
            <person name="Chen J."/>
            <person name="Kohler A."/>
            <person name="Krizsan K."/>
            <person name="Balestrini R."/>
            <person name="Da Silva C."/>
            <person name="Montanini B."/>
            <person name="Hainaut M."/>
            <person name="Levati E."/>
            <person name="Barry K.W."/>
            <person name="Belfiori B."/>
            <person name="Cichocki N."/>
            <person name="Clum A."/>
            <person name="Dockter R.B."/>
            <person name="Fauchery L."/>
            <person name="Guy J."/>
            <person name="Iotti M."/>
            <person name="Le Tacon F."/>
            <person name="Lindquist E.A."/>
            <person name="Lipzen A."/>
            <person name="Malagnac F."/>
            <person name="Mello A."/>
            <person name="Molinier V."/>
            <person name="Miyauchi S."/>
            <person name="Poulain J."/>
            <person name="Riccioni C."/>
            <person name="Rubini A."/>
            <person name="Sitrit Y."/>
            <person name="Splivallo R."/>
            <person name="Traeger S."/>
            <person name="Wang M."/>
            <person name="Zifcakova L."/>
            <person name="Wipf D."/>
            <person name="Zambonelli A."/>
            <person name="Paolocci F."/>
            <person name="Nowrousian M."/>
            <person name="Ottonello S."/>
            <person name="Baldrian P."/>
            <person name="Spatafora J.W."/>
            <person name="Henrissat B."/>
            <person name="Nagy L.G."/>
            <person name="Aury J.M."/>
            <person name="Wincker P."/>
            <person name="Grigoriev I.V."/>
            <person name="Bonfante P."/>
            <person name="Martin F.M."/>
        </authorList>
    </citation>
    <scope>NUCLEOTIDE SEQUENCE [LARGE SCALE GENOMIC DNA]</scope>
    <source>
        <strain evidence="2 3">RN42</strain>
    </source>
</reference>
<feature type="region of interest" description="Disordered" evidence="1">
    <location>
        <begin position="52"/>
        <end position="74"/>
    </location>
</feature>
<organism evidence="2 3">
    <name type="scientific">Ascobolus immersus RN42</name>
    <dbReference type="NCBI Taxonomy" id="1160509"/>
    <lineage>
        <taxon>Eukaryota</taxon>
        <taxon>Fungi</taxon>
        <taxon>Dikarya</taxon>
        <taxon>Ascomycota</taxon>
        <taxon>Pezizomycotina</taxon>
        <taxon>Pezizomycetes</taxon>
        <taxon>Pezizales</taxon>
        <taxon>Ascobolaceae</taxon>
        <taxon>Ascobolus</taxon>
    </lineage>
</organism>
<name>A0A3N4I9B7_ASCIM</name>
<keyword evidence="3" id="KW-1185">Reference proteome</keyword>